<reference evidence="2" key="2">
    <citation type="submission" date="2015-07" db="EMBL/GenBank/DDBJ databases">
        <title>Contrasting host-pathogen interactions and genome evolution in two generalist and specialist microsporidian pathogens of mosquitoes.</title>
        <authorList>
            <consortium name="The Broad Institute Genomics Platform"/>
            <consortium name="The Broad Institute Genome Sequencing Center for Infectious Disease"/>
            <person name="Cuomo C.A."/>
            <person name="Sanscrainte N.D."/>
            <person name="Goldberg J.M."/>
            <person name="Heiman D."/>
            <person name="Young S."/>
            <person name="Zeng Q."/>
            <person name="Becnel J.J."/>
            <person name="Birren B.W."/>
        </authorList>
    </citation>
    <scope>NUCLEOTIDE SEQUENCE [LARGE SCALE GENOMIC DNA]</scope>
    <source>
        <strain evidence="2">USNM 41457</strain>
    </source>
</reference>
<dbReference type="HOGENOM" id="CLU_2223228_0_0_1"/>
<evidence type="ECO:0000313" key="2">
    <source>
        <dbReference type="Proteomes" id="UP000003163"/>
    </source>
</evidence>
<organism evidence="1 2">
    <name type="scientific">Edhazardia aedis (strain USNM 41457)</name>
    <name type="common">Microsporidian parasite</name>
    <dbReference type="NCBI Taxonomy" id="1003232"/>
    <lineage>
        <taxon>Eukaryota</taxon>
        <taxon>Fungi</taxon>
        <taxon>Fungi incertae sedis</taxon>
        <taxon>Microsporidia</taxon>
        <taxon>Edhazardia</taxon>
    </lineage>
</organism>
<dbReference type="VEuPathDB" id="MicrosporidiaDB:EDEG_01014"/>
<name>J9DU19_EDHAE</name>
<sequence>MDICVVECPTHFGVRGSQSILPPEKAFFQHLPRKVISTKAIKADTPCYTQMELRMKNTSATCLNTNGECRPKSVIFLIKYQLSILSYCILFTPLVSATQRVSNMIF</sequence>
<dbReference type="InParanoid" id="J9DU19"/>
<evidence type="ECO:0000313" key="1">
    <source>
        <dbReference type="EMBL" id="EJW04792.1"/>
    </source>
</evidence>
<keyword evidence="2" id="KW-1185">Reference proteome</keyword>
<proteinExistence type="predicted"/>
<dbReference type="EMBL" id="AFBI03000013">
    <property type="protein sequence ID" value="EJW04792.1"/>
    <property type="molecule type" value="Genomic_DNA"/>
</dbReference>
<reference evidence="1 2" key="1">
    <citation type="submission" date="2011-08" db="EMBL/GenBank/DDBJ databases">
        <authorList>
            <person name="Liu Z.J."/>
            <person name="Shi F.L."/>
            <person name="Lu J.Q."/>
            <person name="Li M."/>
            <person name="Wang Z.L."/>
        </authorList>
    </citation>
    <scope>NUCLEOTIDE SEQUENCE [LARGE SCALE GENOMIC DNA]</scope>
    <source>
        <strain evidence="1 2">USNM 41457</strain>
    </source>
</reference>
<dbReference type="AlphaFoldDB" id="J9DU19"/>
<dbReference type="Proteomes" id="UP000003163">
    <property type="component" value="Unassembled WGS sequence"/>
</dbReference>
<comment type="caution">
    <text evidence="1">The sequence shown here is derived from an EMBL/GenBank/DDBJ whole genome shotgun (WGS) entry which is preliminary data.</text>
</comment>
<accession>J9DU19</accession>
<protein>
    <submittedName>
        <fullName evidence="1">Uncharacterized protein</fullName>
    </submittedName>
</protein>
<gene>
    <name evidence="1" type="ORF">EDEG_01014</name>
</gene>